<feature type="region of interest" description="Disordered" evidence="4">
    <location>
        <begin position="552"/>
        <end position="579"/>
    </location>
</feature>
<keyword evidence="8" id="KW-1185">Reference proteome</keyword>
<dbReference type="InterPro" id="IPR017441">
    <property type="entry name" value="Protein_kinase_ATP_BS"/>
</dbReference>
<feature type="binding site" evidence="3">
    <location>
        <position position="245"/>
    </location>
    <ligand>
        <name>ATP</name>
        <dbReference type="ChEBI" id="CHEBI:30616"/>
    </ligand>
</feature>
<gene>
    <name evidence="7" type="ORF">PCOR1329_LOCUS42756</name>
</gene>
<keyword evidence="2 3" id="KW-0067">ATP-binding</keyword>
<evidence type="ECO:0000313" key="8">
    <source>
        <dbReference type="Proteomes" id="UP001189429"/>
    </source>
</evidence>
<evidence type="ECO:0000313" key="7">
    <source>
        <dbReference type="EMBL" id="CAK0850325.1"/>
    </source>
</evidence>
<dbReference type="SMART" id="SM00220">
    <property type="entry name" value="S_TKc"/>
    <property type="match status" value="1"/>
</dbReference>
<dbReference type="SUPFAM" id="SSF56112">
    <property type="entry name" value="Protein kinase-like (PK-like)"/>
    <property type="match status" value="1"/>
</dbReference>
<evidence type="ECO:0000259" key="6">
    <source>
        <dbReference type="PROSITE" id="PS50011"/>
    </source>
</evidence>
<dbReference type="PROSITE" id="PS50011">
    <property type="entry name" value="PROTEIN_KINASE_DOM"/>
    <property type="match status" value="1"/>
</dbReference>
<comment type="caution">
    <text evidence="7">The sequence shown here is derived from an EMBL/GenBank/DDBJ whole genome shotgun (WGS) entry which is preliminary data.</text>
</comment>
<dbReference type="Pfam" id="PF00069">
    <property type="entry name" value="Pkinase"/>
    <property type="match status" value="1"/>
</dbReference>
<evidence type="ECO:0000256" key="4">
    <source>
        <dbReference type="SAM" id="MobiDB-lite"/>
    </source>
</evidence>
<dbReference type="PROSITE" id="PS00108">
    <property type="entry name" value="PROTEIN_KINASE_ST"/>
    <property type="match status" value="1"/>
</dbReference>
<evidence type="ECO:0000256" key="1">
    <source>
        <dbReference type="ARBA" id="ARBA00022741"/>
    </source>
</evidence>
<dbReference type="PANTHER" id="PTHR24347">
    <property type="entry name" value="SERINE/THREONINE-PROTEIN KINASE"/>
    <property type="match status" value="1"/>
</dbReference>
<dbReference type="InterPro" id="IPR011009">
    <property type="entry name" value="Kinase-like_dom_sf"/>
</dbReference>
<dbReference type="PROSITE" id="PS00107">
    <property type="entry name" value="PROTEIN_KINASE_ATP"/>
    <property type="match status" value="1"/>
</dbReference>
<evidence type="ECO:0000256" key="2">
    <source>
        <dbReference type="ARBA" id="ARBA00022840"/>
    </source>
</evidence>
<sequence length="808" mass="86710">MSAGIALSAILPSAAADLQDPPENEDGTADWIPVRLRARCASQPSVASRPGSSRGFSLRRNSVIGKIANAMPQMPGNKAQVLLARVCQEEESFVCYRAPSASSPLSRSRSPAAGREKADSDLELVLRVPLCCALVALVGDTAVTLTMPAQDLVEKLRGLRKPACELFSTLKGQPQCDQPSAPQSWTWECKTPEAASLLLERLQAAGCIVQGLQRRYQLMEVIGNGSFGVVLKAEDRHTGTTVAIKVFTKEYDEKLMHPLLEATILRSHHHESILEILGVYAVTEQETLDMLGVELPITYAIVSEFLAGGELLEHLQRSKWFSEDAARCLAKQLLSAICRLHEGSIVHRDIKLENLILTGTGNALKLIDFGLSALVSDREAMSMKAGSPGYIAPEVLSEPLTCKADCFSTGVILYILLTGETPFPGKNANEVLVKNMRCQVNMSPLAKVSAEAKDLVMGLLRKNQRERLSAAAALDHVWFTQPATPAAPVAPATPRTGPAAPRGRHLPGLRTPQHFITRRSPETCRAAALTRRPDATPAVELDLGESLPHNASVVRRRVLSPESDRRPSPTATPRATGASAARALAASAVAAAAVPPRQDWASGGPSAAAANACAPPEPQRKGFCVSVAPPSTADAAPHLLDGGAECPPQRNTSPAPAVERFTMQHGRMHEALSASRHCAADAAPRSSSARPVQAWSKQAVPDRVSFVERAERPSFRTERPSFHSEAPSHVRKARKLPRPEEKSHGLFAVTPHASAPGQEGPVVLLADPDKAGIGAGLARVRLPTQPPPMRYRRPVGLQHHRLSSLQRS</sequence>
<dbReference type="Proteomes" id="UP001189429">
    <property type="component" value="Unassembled WGS sequence"/>
</dbReference>
<feature type="compositionally biased region" description="Low complexity" evidence="4">
    <location>
        <begin position="568"/>
        <end position="579"/>
    </location>
</feature>
<feature type="signal peptide" evidence="5">
    <location>
        <begin position="1"/>
        <end position="16"/>
    </location>
</feature>
<keyword evidence="1 3" id="KW-0547">Nucleotide-binding</keyword>
<keyword evidence="5" id="KW-0732">Signal</keyword>
<feature type="compositionally biased region" description="Low complexity" evidence="4">
    <location>
        <begin position="485"/>
        <end position="501"/>
    </location>
</feature>
<feature type="region of interest" description="Disordered" evidence="4">
    <location>
        <begin position="669"/>
        <end position="699"/>
    </location>
</feature>
<accession>A0ABN9TWS0</accession>
<dbReference type="InterPro" id="IPR008271">
    <property type="entry name" value="Ser/Thr_kinase_AS"/>
</dbReference>
<dbReference type="Gene3D" id="1.10.510.10">
    <property type="entry name" value="Transferase(Phosphotransferase) domain 1"/>
    <property type="match status" value="1"/>
</dbReference>
<feature type="compositionally biased region" description="Basic and acidic residues" evidence="4">
    <location>
        <begin position="711"/>
        <end position="728"/>
    </location>
</feature>
<dbReference type="EMBL" id="CAUYUJ010015138">
    <property type="protein sequence ID" value="CAK0850325.1"/>
    <property type="molecule type" value="Genomic_DNA"/>
</dbReference>
<feature type="domain" description="Protein kinase" evidence="6">
    <location>
        <begin position="216"/>
        <end position="479"/>
    </location>
</feature>
<organism evidence="7 8">
    <name type="scientific">Prorocentrum cordatum</name>
    <dbReference type="NCBI Taxonomy" id="2364126"/>
    <lineage>
        <taxon>Eukaryota</taxon>
        <taxon>Sar</taxon>
        <taxon>Alveolata</taxon>
        <taxon>Dinophyceae</taxon>
        <taxon>Prorocentrales</taxon>
        <taxon>Prorocentraceae</taxon>
        <taxon>Prorocentrum</taxon>
    </lineage>
</organism>
<protein>
    <recommendedName>
        <fullName evidence="6">Protein kinase domain-containing protein</fullName>
    </recommendedName>
</protein>
<feature type="compositionally biased region" description="Low complexity" evidence="4">
    <location>
        <begin position="680"/>
        <end position="691"/>
    </location>
</feature>
<feature type="chain" id="PRO_5045745007" description="Protein kinase domain-containing protein" evidence="5">
    <location>
        <begin position="17"/>
        <end position="808"/>
    </location>
</feature>
<feature type="region of interest" description="Disordered" evidence="4">
    <location>
        <begin position="485"/>
        <end position="510"/>
    </location>
</feature>
<evidence type="ECO:0000256" key="5">
    <source>
        <dbReference type="SAM" id="SignalP"/>
    </source>
</evidence>
<name>A0ABN9TWS0_9DINO</name>
<feature type="region of interest" description="Disordered" evidence="4">
    <location>
        <begin position="711"/>
        <end position="741"/>
    </location>
</feature>
<dbReference type="InterPro" id="IPR000719">
    <property type="entry name" value="Prot_kinase_dom"/>
</dbReference>
<reference evidence="7" key="1">
    <citation type="submission" date="2023-10" db="EMBL/GenBank/DDBJ databases">
        <authorList>
            <person name="Chen Y."/>
            <person name="Shah S."/>
            <person name="Dougan E. K."/>
            <person name="Thang M."/>
            <person name="Chan C."/>
        </authorList>
    </citation>
    <scope>NUCLEOTIDE SEQUENCE [LARGE SCALE GENOMIC DNA]</scope>
</reference>
<proteinExistence type="predicted"/>
<feature type="compositionally biased region" description="Basic residues" evidence="4">
    <location>
        <begin position="790"/>
        <end position="802"/>
    </location>
</feature>
<evidence type="ECO:0000256" key="3">
    <source>
        <dbReference type="PROSITE-ProRule" id="PRU10141"/>
    </source>
</evidence>
<feature type="region of interest" description="Disordered" evidence="4">
    <location>
        <begin position="778"/>
        <end position="808"/>
    </location>
</feature>